<comment type="caution">
    <text evidence="2">The sequence shown here is derived from an EMBL/GenBank/DDBJ whole genome shotgun (WGS) entry which is preliminary data.</text>
</comment>
<dbReference type="AlphaFoldDB" id="A0A1F4T3Y7"/>
<reference evidence="2 3" key="1">
    <citation type="journal article" date="2016" name="Nat. Commun.">
        <title>Thousands of microbial genomes shed light on interconnected biogeochemical processes in an aquifer system.</title>
        <authorList>
            <person name="Anantharaman K."/>
            <person name="Brown C.T."/>
            <person name="Hug L.A."/>
            <person name="Sharon I."/>
            <person name="Castelle C.J."/>
            <person name="Probst A.J."/>
            <person name="Thomas B.C."/>
            <person name="Singh A."/>
            <person name="Wilkins M.J."/>
            <person name="Karaoz U."/>
            <person name="Brodie E.L."/>
            <person name="Williams K.H."/>
            <person name="Hubbard S.S."/>
            <person name="Banfield J.F."/>
        </authorList>
    </citation>
    <scope>NUCLEOTIDE SEQUENCE [LARGE SCALE GENOMIC DNA]</scope>
</reference>
<evidence type="ECO:0000256" key="1">
    <source>
        <dbReference type="SAM" id="Phobius"/>
    </source>
</evidence>
<keyword evidence="1" id="KW-0472">Membrane</keyword>
<dbReference type="EMBL" id="MEUG01000001">
    <property type="protein sequence ID" value="OGC27442.1"/>
    <property type="molecule type" value="Genomic_DNA"/>
</dbReference>
<feature type="transmembrane region" description="Helical" evidence="1">
    <location>
        <begin position="222"/>
        <end position="241"/>
    </location>
</feature>
<accession>A0A1F4T3Y7</accession>
<keyword evidence="1" id="KW-1133">Transmembrane helix</keyword>
<protein>
    <submittedName>
        <fullName evidence="2">Uncharacterized protein</fullName>
    </submittedName>
</protein>
<sequence>MKHLPPLSSGKPILIRATGSRQGKINLPAVISKRLREPESRGDWAINLGARSFPLPKGATILVGGLKNCDIYFPTMADKSTYLEITIDETGKIVTPIPHLFECKISDQESKYTIGISTWATTTSNHALSLATVSLVLTRTSLPVSPWLRSLPCSVSPYVPPAEPAEKAANIDELHLYFEQYCRQRRERIQTKKSLPIIYRGLATGTIISVLLYFGSASTAQTVLSGVLFVFFTGSFLNFYLSGTNWRVTEEALSSRLAEVDCESIAESLRVMERAERKIVLRRLEENSPEKAFAVKAYLDAISKAILN</sequence>
<organism evidence="2 3">
    <name type="scientific">candidate division WOR-1 bacterium RIFOXYC12_FULL_54_18</name>
    <dbReference type="NCBI Taxonomy" id="1802584"/>
    <lineage>
        <taxon>Bacteria</taxon>
        <taxon>Bacillati</taxon>
        <taxon>Saganbacteria</taxon>
    </lineage>
</organism>
<evidence type="ECO:0000313" key="2">
    <source>
        <dbReference type="EMBL" id="OGC27442.1"/>
    </source>
</evidence>
<name>A0A1F4T3Y7_UNCSA</name>
<proteinExistence type="predicted"/>
<keyword evidence="1" id="KW-0812">Transmembrane</keyword>
<dbReference type="Proteomes" id="UP000178602">
    <property type="component" value="Unassembled WGS sequence"/>
</dbReference>
<evidence type="ECO:0000313" key="3">
    <source>
        <dbReference type="Proteomes" id="UP000178602"/>
    </source>
</evidence>
<gene>
    <name evidence="2" type="ORF">A3K49_00195</name>
</gene>
<feature type="transmembrane region" description="Helical" evidence="1">
    <location>
        <begin position="197"/>
        <end position="216"/>
    </location>
</feature>